<reference evidence="1" key="1">
    <citation type="submission" date="2014-11" db="EMBL/GenBank/DDBJ databases">
        <authorList>
            <person name="Amaro Gonzalez C."/>
        </authorList>
    </citation>
    <scope>NUCLEOTIDE SEQUENCE</scope>
</reference>
<reference evidence="1" key="2">
    <citation type="journal article" date="2015" name="Fish Shellfish Immunol.">
        <title>Early steps in the European eel (Anguilla anguilla)-Vibrio vulnificus interaction in the gills: Role of the RtxA13 toxin.</title>
        <authorList>
            <person name="Callol A."/>
            <person name="Pajuelo D."/>
            <person name="Ebbesson L."/>
            <person name="Teles M."/>
            <person name="MacKenzie S."/>
            <person name="Amaro C."/>
        </authorList>
    </citation>
    <scope>NUCLEOTIDE SEQUENCE</scope>
</reference>
<name>A0A0E9PXH3_ANGAN</name>
<proteinExistence type="predicted"/>
<sequence length="41" mass="4716">MGTFSKDSIRLSFLFSKQHSLFPNTLPKLPQITEAWKIPPI</sequence>
<evidence type="ECO:0000313" key="1">
    <source>
        <dbReference type="EMBL" id="JAH09209.1"/>
    </source>
</evidence>
<accession>A0A0E9PXH3</accession>
<organism evidence="1">
    <name type="scientific">Anguilla anguilla</name>
    <name type="common">European freshwater eel</name>
    <name type="synonym">Muraena anguilla</name>
    <dbReference type="NCBI Taxonomy" id="7936"/>
    <lineage>
        <taxon>Eukaryota</taxon>
        <taxon>Metazoa</taxon>
        <taxon>Chordata</taxon>
        <taxon>Craniata</taxon>
        <taxon>Vertebrata</taxon>
        <taxon>Euteleostomi</taxon>
        <taxon>Actinopterygii</taxon>
        <taxon>Neopterygii</taxon>
        <taxon>Teleostei</taxon>
        <taxon>Anguilliformes</taxon>
        <taxon>Anguillidae</taxon>
        <taxon>Anguilla</taxon>
    </lineage>
</organism>
<protein>
    <submittedName>
        <fullName evidence="1">Uncharacterized protein</fullName>
    </submittedName>
</protein>
<dbReference type="EMBL" id="GBXM01099368">
    <property type="protein sequence ID" value="JAH09209.1"/>
    <property type="molecule type" value="Transcribed_RNA"/>
</dbReference>
<dbReference type="AlphaFoldDB" id="A0A0E9PXH3"/>